<dbReference type="AlphaFoldDB" id="A0A1X7FDM8"/>
<dbReference type="OrthoDB" id="7305709at2"/>
<name>A0A1X7FDM8_9PROT</name>
<feature type="compositionally biased region" description="Basic and acidic residues" evidence="1">
    <location>
        <begin position="1"/>
        <end position="12"/>
    </location>
</feature>
<dbReference type="STRING" id="286727.SAMN02982917_2588"/>
<sequence length="148" mass="16454">MGRDRDTDKSSSERSTSALTGKGLDTLLAAAETLPHAPEDAWRLDLLRVALRIARSTEDLADLERANLAFKSLPHRLRNPLVDRAAMLARREAERAQMTEEPEEEPKPGGLLGGLFGRGGGRPSRKTAKERLMRELATRRDPDDDRES</sequence>
<organism evidence="2 3">
    <name type="scientific">Azospirillum oryzae</name>
    <dbReference type="NCBI Taxonomy" id="286727"/>
    <lineage>
        <taxon>Bacteria</taxon>
        <taxon>Pseudomonadati</taxon>
        <taxon>Pseudomonadota</taxon>
        <taxon>Alphaproteobacteria</taxon>
        <taxon>Rhodospirillales</taxon>
        <taxon>Azospirillaceae</taxon>
        <taxon>Azospirillum</taxon>
    </lineage>
</organism>
<feature type="compositionally biased region" description="Basic and acidic residues" evidence="1">
    <location>
        <begin position="127"/>
        <end position="148"/>
    </location>
</feature>
<evidence type="ECO:0000313" key="3">
    <source>
        <dbReference type="Proteomes" id="UP000192936"/>
    </source>
</evidence>
<proteinExistence type="predicted"/>
<dbReference type="Proteomes" id="UP000192936">
    <property type="component" value="Unassembled WGS sequence"/>
</dbReference>
<gene>
    <name evidence="2" type="ORF">SAMN02982917_2588</name>
</gene>
<feature type="compositionally biased region" description="Gly residues" evidence="1">
    <location>
        <begin position="110"/>
        <end position="122"/>
    </location>
</feature>
<evidence type="ECO:0000256" key="1">
    <source>
        <dbReference type="SAM" id="MobiDB-lite"/>
    </source>
</evidence>
<reference evidence="2 3" key="1">
    <citation type="submission" date="2017-04" db="EMBL/GenBank/DDBJ databases">
        <authorList>
            <person name="Afonso C.L."/>
            <person name="Miller P.J."/>
            <person name="Scott M.A."/>
            <person name="Spackman E."/>
            <person name="Goraichik I."/>
            <person name="Dimitrov K.M."/>
            <person name="Suarez D.L."/>
            <person name="Swayne D.E."/>
        </authorList>
    </citation>
    <scope>NUCLEOTIDE SEQUENCE [LARGE SCALE GENOMIC DNA]</scope>
    <source>
        <strain evidence="2 3">A2P</strain>
    </source>
</reference>
<feature type="region of interest" description="Disordered" evidence="1">
    <location>
        <begin position="1"/>
        <end position="22"/>
    </location>
</feature>
<dbReference type="EMBL" id="FXAK01000005">
    <property type="protein sequence ID" value="SMF50440.1"/>
    <property type="molecule type" value="Genomic_DNA"/>
</dbReference>
<evidence type="ECO:0000313" key="2">
    <source>
        <dbReference type="EMBL" id="SMF50440.1"/>
    </source>
</evidence>
<dbReference type="RefSeq" id="WP_085085872.1">
    <property type="nucleotide sequence ID" value="NZ_FXAK01000005.1"/>
</dbReference>
<protein>
    <submittedName>
        <fullName evidence="2">Uncharacterized protein</fullName>
    </submittedName>
</protein>
<feature type="region of interest" description="Disordered" evidence="1">
    <location>
        <begin position="92"/>
        <end position="148"/>
    </location>
</feature>
<accession>A0A1X7FDM8</accession>